<proteinExistence type="predicted"/>
<keyword evidence="2" id="KW-0472">Membrane</keyword>
<keyword evidence="1" id="KW-0722">Serine protease inhibitor</keyword>
<reference evidence="4 5" key="1">
    <citation type="submission" date="2023-08" db="EMBL/GenBank/DDBJ databases">
        <title>A Necator americanus chromosomal reference genome.</title>
        <authorList>
            <person name="Ilik V."/>
            <person name="Petrzelkova K.J."/>
            <person name="Pardy F."/>
            <person name="Fuh T."/>
            <person name="Niatou-Singa F.S."/>
            <person name="Gouil Q."/>
            <person name="Baker L."/>
            <person name="Ritchie M.E."/>
            <person name="Jex A.R."/>
            <person name="Gazzola D."/>
            <person name="Li H."/>
            <person name="Toshio Fujiwara R."/>
            <person name="Zhan B."/>
            <person name="Aroian R.V."/>
            <person name="Pafco B."/>
            <person name="Schwarz E.M."/>
        </authorList>
    </citation>
    <scope>NUCLEOTIDE SEQUENCE [LARGE SCALE GENOMIC DNA]</scope>
    <source>
        <strain evidence="4 5">Aroian</strain>
        <tissue evidence="4">Whole animal</tissue>
    </source>
</reference>
<keyword evidence="2" id="KW-1133">Transmembrane helix</keyword>
<comment type="caution">
    <text evidence="4">The sequence shown here is derived from an EMBL/GenBank/DDBJ whole genome shotgun (WGS) entry which is preliminary data.</text>
</comment>
<dbReference type="InterPro" id="IPR036084">
    <property type="entry name" value="Ser_inhib-like_sf"/>
</dbReference>
<evidence type="ECO:0000259" key="3">
    <source>
        <dbReference type="Pfam" id="PF01826"/>
    </source>
</evidence>
<dbReference type="Gene3D" id="2.10.25.10">
    <property type="entry name" value="Laminin"/>
    <property type="match status" value="1"/>
</dbReference>
<evidence type="ECO:0000256" key="2">
    <source>
        <dbReference type="SAM" id="Phobius"/>
    </source>
</evidence>
<keyword evidence="2" id="KW-0812">Transmembrane</keyword>
<evidence type="ECO:0000313" key="4">
    <source>
        <dbReference type="EMBL" id="KAK6727453.1"/>
    </source>
</evidence>
<dbReference type="SUPFAM" id="SSF57567">
    <property type="entry name" value="Serine protease inhibitors"/>
    <property type="match status" value="1"/>
</dbReference>
<sequence length="151" mass="17556">MRATELAIVLGWEYNDWQGICIRKLMINTEKKNLADGKLTWGSMSIEEFKAIECYDKVAEDTENGIWLAHQQRPMRSLIIILILLIAQIVICRRAKRCRKNEVYDECFNIRCEAKCKDRNPICTLECGPGGCKCRAGYFRNEKTNRCVRKC</sequence>
<feature type="transmembrane region" description="Helical" evidence="2">
    <location>
        <begin position="75"/>
        <end position="92"/>
    </location>
</feature>
<accession>A0ABR1BLY5</accession>
<keyword evidence="1" id="KW-0646">Protease inhibitor</keyword>
<feature type="domain" description="TIL" evidence="3">
    <location>
        <begin position="98"/>
        <end position="150"/>
    </location>
</feature>
<dbReference type="Proteomes" id="UP001303046">
    <property type="component" value="Unassembled WGS sequence"/>
</dbReference>
<keyword evidence="5" id="KW-1185">Reference proteome</keyword>
<evidence type="ECO:0000256" key="1">
    <source>
        <dbReference type="ARBA" id="ARBA00022900"/>
    </source>
</evidence>
<name>A0ABR1BLY5_NECAM</name>
<gene>
    <name evidence="4" type="primary">Necator_chrI.g1382</name>
    <name evidence="4" type="ORF">RB195_005256</name>
</gene>
<evidence type="ECO:0000313" key="5">
    <source>
        <dbReference type="Proteomes" id="UP001303046"/>
    </source>
</evidence>
<dbReference type="EMBL" id="JAVFWL010000001">
    <property type="protein sequence ID" value="KAK6727453.1"/>
    <property type="molecule type" value="Genomic_DNA"/>
</dbReference>
<dbReference type="CDD" id="cd19941">
    <property type="entry name" value="TIL"/>
    <property type="match status" value="1"/>
</dbReference>
<dbReference type="InterPro" id="IPR002919">
    <property type="entry name" value="TIL_dom"/>
</dbReference>
<dbReference type="Pfam" id="PF01826">
    <property type="entry name" value="TIL"/>
    <property type="match status" value="1"/>
</dbReference>
<organism evidence="4 5">
    <name type="scientific">Necator americanus</name>
    <name type="common">Human hookworm</name>
    <dbReference type="NCBI Taxonomy" id="51031"/>
    <lineage>
        <taxon>Eukaryota</taxon>
        <taxon>Metazoa</taxon>
        <taxon>Ecdysozoa</taxon>
        <taxon>Nematoda</taxon>
        <taxon>Chromadorea</taxon>
        <taxon>Rhabditida</taxon>
        <taxon>Rhabditina</taxon>
        <taxon>Rhabditomorpha</taxon>
        <taxon>Strongyloidea</taxon>
        <taxon>Ancylostomatidae</taxon>
        <taxon>Bunostominae</taxon>
        <taxon>Necator</taxon>
    </lineage>
</organism>
<protein>
    <recommendedName>
        <fullName evidence="3">TIL domain-containing protein</fullName>
    </recommendedName>
</protein>